<comment type="caution">
    <text evidence="4">The sequence shown here is derived from an EMBL/GenBank/DDBJ whole genome shotgun (WGS) entry which is preliminary data.</text>
</comment>
<sequence length="479" mass="51287">MGEVEVPSSAYYGAQTVRAIRNFSISGLPISQLSQLINALALVKKAAVLANAKLGDISDSKARVIAAACDDIAAGKLSAEFPIDVFQGGAGTSTNMNMNEVIANRALEHLGLPRGRYDVLHPNDDVNLSQSTNDVYPTAIRLAILLAHRSLDQELRLIADEFDRKGTEFASVVKLGRTQLQDAVPMTLGQEFSAFGTTIREDVARLEELVSLFKEVNLGGTAIGTGINTKSGYADIVVAELSRLTQLPLIVANNLIEACWDTGAFVLFSGMLKRTATKLSKISNDLRLLSSGPRGGLAEINLPALQPGSSIMPGKVNPVIPEVVNQVAFQVIGADLTVTMAAEAGQLQLNVMEPVIAFSILHSMALLANAARVFREKCIIGITANVERCREHLEASTALVTALTPLIGYERASEVAKATLKSGERIWKVLQTELHLPSEVIEQLRDPTTLTKPWKAQELRVSTGVSGDQLNDSASAQAT</sequence>
<gene>
    <name evidence="4" type="primary">aspA_2</name>
    <name evidence="4" type="ORF">CI1B_29460</name>
</gene>
<dbReference type="InterPro" id="IPR008948">
    <property type="entry name" value="L-Aspartase-like"/>
</dbReference>
<dbReference type="Pfam" id="PF00206">
    <property type="entry name" value="Lyase_1"/>
    <property type="match status" value="1"/>
</dbReference>
<reference evidence="4" key="1">
    <citation type="submission" date="2019-02" db="EMBL/GenBank/DDBJ databases">
        <authorList>
            <person name="Pothier F.J."/>
        </authorList>
    </citation>
    <scope>NUCLEOTIDE SEQUENCE</scope>
    <source>
        <strain evidence="4">CI-1B</strain>
    </source>
</reference>
<feature type="domain" description="Fumarase C C-terminal" evidence="3">
    <location>
        <begin position="399"/>
        <end position="452"/>
    </location>
</feature>
<dbReference type="CDD" id="cd01357">
    <property type="entry name" value="Aspartase"/>
    <property type="match status" value="1"/>
</dbReference>
<dbReference type="NCBIfam" id="NF008909">
    <property type="entry name" value="PRK12273.1"/>
    <property type="match status" value="1"/>
</dbReference>
<dbReference type="EMBL" id="CAADFC020000010">
    <property type="protein sequence ID" value="VIO70090.1"/>
    <property type="molecule type" value="Genomic_DNA"/>
</dbReference>
<dbReference type="SUPFAM" id="SSF48557">
    <property type="entry name" value="L-aspartase-like"/>
    <property type="match status" value="1"/>
</dbReference>
<dbReference type="FunFam" id="1.20.200.10:FF:000001">
    <property type="entry name" value="Fumarate hydratase, mitochondrial"/>
    <property type="match status" value="1"/>
</dbReference>
<dbReference type="Gene3D" id="1.10.275.10">
    <property type="entry name" value="Fumarase/aspartase (N-terminal domain)"/>
    <property type="match status" value="1"/>
</dbReference>
<dbReference type="PROSITE" id="PS00163">
    <property type="entry name" value="FUMARATE_LYASES"/>
    <property type="match status" value="1"/>
</dbReference>
<dbReference type="InterPro" id="IPR024083">
    <property type="entry name" value="Fumarase/histidase_N"/>
</dbReference>
<protein>
    <submittedName>
        <fullName evidence="4">Aspartate ammonia-lyase</fullName>
        <ecNumber evidence="4">4.3.1.1</ecNumber>
    </submittedName>
</protein>
<evidence type="ECO:0000259" key="3">
    <source>
        <dbReference type="Pfam" id="PF10415"/>
    </source>
</evidence>
<dbReference type="Gene3D" id="1.10.40.30">
    <property type="entry name" value="Fumarase/aspartase (C-terminal domain)"/>
    <property type="match status" value="1"/>
</dbReference>
<organism evidence="4 5">
    <name type="scientific">Bradyrhizobium ivorense</name>
    <dbReference type="NCBI Taxonomy" id="2511166"/>
    <lineage>
        <taxon>Bacteria</taxon>
        <taxon>Pseudomonadati</taxon>
        <taxon>Pseudomonadota</taxon>
        <taxon>Alphaproteobacteria</taxon>
        <taxon>Hyphomicrobiales</taxon>
        <taxon>Nitrobacteraceae</taxon>
        <taxon>Bradyrhizobium</taxon>
    </lineage>
</organism>
<dbReference type="Gene3D" id="1.20.200.10">
    <property type="entry name" value="Fumarase/aspartase (Central domain)"/>
    <property type="match status" value="1"/>
</dbReference>
<keyword evidence="5" id="KW-1185">Reference proteome</keyword>
<dbReference type="InterPro" id="IPR018951">
    <property type="entry name" value="Fumarase_C_C"/>
</dbReference>
<dbReference type="PRINTS" id="PR00149">
    <property type="entry name" value="FUMRATELYASE"/>
</dbReference>
<dbReference type="GO" id="GO:0008797">
    <property type="term" value="F:aspartate ammonia-lyase activity"/>
    <property type="evidence" value="ECO:0007669"/>
    <property type="project" value="UniProtKB-EC"/>
</dbReference>
<dbReference type="InterPro" id="IPR051546">
    <property type="entry name" value="Aspartate_Ammonia-Lyase"/>
</dbReference>
<dbReference type="InterPro" id="IPR020557">
    <property type="entry name" value="Fumarate_lyase_CS"/>
</dbReference>
<dbReference type="PANTHER" id="PTHR42696">
    <property type="entry name" value="ASPARTATE AMMONIA-LYASE"/>
    <property type="match status" value="1"/>
</dbReference>
<dbReference type="GO" id="GO:0005829">
    <property type="term" value="C:cytosol"/>
    <property type="evidence" value="ECO:0007669"/>
    <property type="project" value="TreeGrafter"/>
</dbReference>
<dbReference type="Pfam" id="PF10415">
    <property type="entry name" value="FumaraseC_C"/>
    <property type="match status" value="1"/>
</dbReference>
<dbReference type="EC" id="4.3.1.1" evidence="4"/>
<name>A0A508T6Y8_9BRAD</name>
<dbReference type="GO" id="GO:0006531">
    <property type="term" value="P:aspartate metabolic process"/>
    <property type="evidence" value="ECO:0007669"/>
    <property type="project" value="TreeGrafter"/>
</dbReference>
<dbReference type="InterPro" id="IPR000362">
    <property type="entry name" value="Fumarate_lyase_fam"/>
</dbReference>
<accession>A0A508T6Y8</accession>
<dbReference type="AlphaFoldDB" id="A0A508T6Y8"/>
<evidence type="ECO:0000256" key="1">
    <source>
        <dbReference type="ARBA" id="ARBA00023239"/>
    </source>
</evidence>
<dbReference type="Proteomes" id="UP000328092">
    <property type="component" value="Unassembled WGS sequence"/>
</dbReference>
<evidence type="ECO:0000259" key="2">
    <source>
        <dbReference type="Pfam" id="PF00206"/>
    </source>
</evidence>
<dbReference type="GO" id="GO:0006099">
    <property type="term" value="P:tricarboxylic acid cycle"/>
    <property type="evidence" value="ECO:0007669"/>
    <property type="project" value="InterPro"/>
</dbReference>
<dbReference type="FunFam" id="1.10.275.10:FF:000001">
    <property type="entry name" value="Fumarate hydratase, mitochondrial"/>
    <property type="match status" value="1"/>
</dbReference>
<dbReference type="InterPro" id="IPR022761">
    <property type="entry name" value="Fumarate_lyase_N"/>
</dbReference>
<feature type="domain" description="Fumarate lyase N-terminal" evidence="2">
    <location>
        <begin position="2"/>
        <end position="333"/>
    </location>
</feature>
<evidence type="ECO:0000313" key="4">
    <source>
        <dbReference type="EMBL" id="VIO70090.1"/>
    </source>
</evidence>
<proteinExistence type="predicted"/>
<dbReference type="PANTHER" id="PTHR42696:SF2">
    <property type="entry name" value="ASPARTATE AMMONIA-LYASE"/>
    <property type="match status" value="1"/>
</dbReference>
<evidence type="ECO:0000313" key="5">
    <source>
        <dbReference type="Proteomes" id="UP000328092"/>
    </source>
</evidence>
<keyword evidence="1 4" id="KW-0456">Lyase</keyword>